<keyword evidence="1" id="KW-0812">Transmembrane</keyword>
<evidence type="ECO:0008006" key="4">
    <source>
        <dbReference type="Google" id="ProtNLM"/>
    </source>
</evidence>
<feature type="transmembrane region" description="Helical" evidence="1">
    <location>
        <begin position="103"/>
        <end position="127"/>
    </location>
</feature>
<comment type="caution">
    <text evidence="2">The sequence shown here is derived from an EMBL/GenBank/DDBJ whole genome shotgun (WGS) entry which is preliminary data.</text>
</comment>
<feature type="transmembrane region" description="Helical" evidence="1">
    <location>
        <begin position="295"/>
        <end position="313"/>
    </location>
</feature>
<feature type="transmembrane region" description="Helical" evidence="1">
    <location>
        <begin position="15"/>
        <end position="36"/>
    </location>
</feature>
<keyword evidence="1" id="KW-0472">Membrane</keyword>
<feature type="transmembrane region" description="Helical" evidence="1">
    <location>
        <begin position="223"/>
        <end position="245"/>
    </location>
</feature>
<evidence type="ECO:0000313" key="3">
    <source>
        <dbReference type="Proteomes" id="UP001183176"/>
    </source>
</evidence>
<name>A0ABU2JAQ9_9ACTN</name>
<dbReference type="Proteomes" id="UP001183176">
    <property type="component" value="Unassembled WGS sequence"/>
</dbReference>
<accession>A0ABU2JAQ9</accession>
<proteinExistence type="predicted"/>
<evidence type="ECO:0000256" key="1">
    <source>
        <dbReference type="SAM" id="Phobius"/>
    </source>
</evidence>
<dbReference type="EMBL" id="JAVREH010000013">
    <property type="protein sequence ID" value="MDT0262081.1"/>
    <property type="molecule type" value="Genomic_DNA"/>
</dbReference>
<sequence length="360" mass="37735">MVSVEVVRTRLGRRLVVVLCALAMVASAVIAVGSYLAIGLSFGLAIGWPAGIVMLCLPVLAAQDMLRMVAIAWARATTALVGDLVWLVGLVCVWKISSLSGNLSATVISAGWCAFGALSILVLIYALRAVGQADEAGGSASAMARCVAALGWPAGLEYLAITGALQVAFYIAAAHLGPAGVSGPRGVQVLLGPLTVLFLGVSQAILPLLARQRARADGVRQQGILRLQATFVFFTACMLGVLELLPSGIGRQILGASWPAAHEVLPAYAVYTALQGISLPALMEIRALQGSRMLFRVRLSIAMLTPTAAFVGSRFSATGFAWGLALSQLIDTSIIQRVVRRLRDSEHRLLPPVGALRSTD</sequence>
<feature type="transmembrane region" description="Helical" evidence="1">
    <location>
        <begin position="42"/>
        <end position="61"/>
    </location>
</feature>
<gene>
    <name evidence="2" type="ORF">RM423_11820</name>
</gene>
<evidence type="ECO:0000313" key="2">
    <source>
        <dbReference type="EMBL" id="MDT0262081.1"/>
    </source>
</evidence>
<reference evidence="3" key="1">
    <citation type="submission" date="2023-07" db="EMBL/GenBank/DDBJ databases">
        <title>30 novel species of actinomycetes from the DSMZ collection.</title>
        <authorList>
            <person name="Nouioui I."/>
        </authorList>
    </citation>
    <scope>NUCLEOTIDE SEQUENCE [LARGE SCALE GENOMIC DNA]</scope>
    <source>
        <strain evidence="3">DSM 44399</strain>
    </source>
</reference>
<feature type="transmembrane region" description="Helical" evidence="1">
    <location>
        <begin position="191"/>
        <end position="211"/>
    </location>
</feature>
<feature type="transmembrane region" description="Helical" evidence="1">
    <location>
        <begin position="147"/>
        <end position="171"/>
    </location>
</feature>
<protein>
    <recommendedName>
        <fullName evidence="4">Polysaccharide biosynthesis protein</fullName>
    </recommendedName>
</protein>
<feature type="transmembrane region" description="Helical" evidence="1">
    <location>
        <begin position="73"/>
        <end position="97"/>
    </location>
</feature>
<keyword evidence="1" id="KW-1133">Transmembrane helix</keyword>
<organism evidence="2 3">
    <name type="scientific">Jatrophihabitans lederbergiae</name>
    <dbReference type="NCBI Taxonomy" id="3075547"/>
    <lineage>
        <taxon>Bacteria</taxon>
        <taxon>Bacillati</taxon>
        <taxon>Actinomycetota</taxon>
        <taxon>Actinomycetes</taxon>
        <taxon>Jatrophihabitantales</taxon>
        <taxon>Jatrophihabitantaceae</taxon>
        <taxon>Jatrophihabitans</taxon>
    </lineage>
</organism>
<keyword evidence="3" id="KW-1185">Reference proteome</keyword>
<feature type="transmembrane region" description="Helical" evidence="1">
    <location>
        <begin position="265"/>
        <end position="283"/>
    </location>
</feature>